<dbReference type="EMBL" id="BGPR01000007">
    <property type="protein sequence ID" value="GBL75437.1"/>
    <property type="molecule type" value="Genomic_DNA"/>
</dbReference>
<accession>A0A4Y2A7A8</accession>
<dbReference type="Proteomes" id="UP000499080">
    <property type="component" value="Unassembled WGS sequence"/>
</dbReference>
<name>A0A4Y2A7A8_ARAVE</name>
<gene>
    <name evidence="1" type="ORF">AVEN_194621_1</name>
</gene>
<dbReference type="AlphaFoldDB" id="A0A4Y2A7A8"/>
<comment type="caution">
    <text evidence="1">The sequence shown here is derived from an EMBL/GenBank/DDBJ whole genome shotgun (WGS) entry which is preliminary data.</text>
</comment>
<organism evidence="1 2">
    <name type="scientific">Araneus ventricosus</name>
    <name type="common">Orbweaver spider</name>
    <name type="synonym">Epeira ventricosa</name>
    <dbReference type="NCBI Taxonomy" id="182803"/>
    <lineage>
        <taxon>Eukaryota</taxon>
        <taxon>Metazoa</taxon>
        <taxon>Ecdysozoa</taxon>
        <taxon>Arthropoda</taxon>
        <taxon>Chelicerata</taxon>
        <taxon>Arachnida</taxon>
        <taxon>Araneae</taxon>
        <taxon>Araneomorphae</taxon>
        <taxon>Entelegynae</taxon>
        <taxon>Araneoidea</taxon>
        <taxon>Araneidae</taxon>
        <taxon>Araneus</taxon>
    </lineage>
</organism>
<sequence>MLLIRKTPKLLFESSNSSLLDVPDMKITNDQLFDGCSTRSILQSNLEQWKQEDTTRDVIISSERKMARRLFGLQGGESPI</sequence>
<protein>
    <submittedName>
        <fullName evidence="1">Uncharacterized protein</fullName>
    </submittedName>
</protein>
<proteinExistence type="predicted"/>
<keyword evidence="2" id="KW-1185">Reference proteome</keyword>
<reference evidence="1 2" key="1">
    <citation type="journal article" date="2019" name="Sci. Rep.">
        <title>Orb-weaving spider Araneus ventricosus genome elucidates the spidroin gene catalogue.</title>
        <authorList>
            <person name="Kono N."/>
            <person name="Nakamura H."/>
            <person name="Ohtoshi R."/>
            <person name="Moran D.A.P."/>
            <person name="Shinohara A."/>
            <person name="Yoshida Y."/>
            <person name="Fujiwara M."/>
            <person name="Mori M."/>
            <person name="Tomita M."/>
            <person name="Arakawa K."/>
        </authorList>
    </citation>
    <scope>NUCLEOTIDE SEQUENCE [LARGE SCALE GENOMIC DNA]</scope>
</reference>
<evidence type="ECO:0000313" key="1">
    <source>
        <dbReference type="EMBL" id="GBL75437.1"/>
    </source>
</evidence>
<evidence type="ECO:0000313" key="2">
    <source>
        <dbReference type="Proteomes" id="UP000499080"/>
    </source>
</evidence>